<reference evidence="8" key="2">
    <citation type="submission" date="2025-05" db="UniProtKB">
        <authorList>
            <consortium name="EnsemblMetazoa"/>
        </authorList>
    </citation>
    <scope>IDENTIFICATION</scope>
    <source>
        <strain evidence="8">Foshan</strain>
    </source>
</reference>
<dbReference type="InterPro" id="IPR050951">
    <property type="entry name" value="Retrovirus_Pol_polyprotein"/>
</dbReference>
<dbReference type="Proteomes" id="UP000069940">
    <property type="component" value="Unassembled WGS sequence"/>
</dbReference>
<keyword evidence="5" id="KW-0378">Hydrolase</keyword>
<dbReference type="InterPro" id="IPR001995">
    <property type="entry name" value="Peptidase_A2_cat"/>
</dbReference>
<keyword evidence="3" id="KW-0540">Nuclease</keyword>
<sequence>MSVPGMIGTIDNFHAGKSFSNYVERFEIMCNLNKVKPEEKKQWFISLSGDDVFDEIKLLFPKKNVNDLDYDEMIKKLRSRFDKTEPALMHRYKFYNKYQGHTESAENFVVAVKLLAESCNFKEFKDEAVRDRLIIGLRDKKLQRKILMEDEITVDAVEKLIITHEEAGERTKEIVDPNDAGAILSVKHRLGQKQEDYNSRRSSRFRSRSRSGDRSGTRSRSRDNSNFYRGGRSREWNGHSKAVCNHCKRVGHIKKNCWFLNKTAVKFVQQEEEEVVVESVPFDKFNRIRIDETSDNSDIECLKIGAINHISEPCLVKAEVQGQEIVLEIDTGSAVTVISEMLYRKLFHSLPTTQCNKRLIVVNGSRLTVSGQLHVEVRLNGLRSSKKVIILRSSKDFTPLLGRDWLETFYPEWKTQFLNPAIINHLGIDRLRENAIDFTKWTQVDGTSESVKTDAQT</sequence>
<dbReference type="PANTHER" id="PTHR37984:SF5">
    <property type="entry name" value="PROTEIN NYNRIN-LIKE"/>
    <property type="match status" value="1"/>
</dbReference>
<keyword evidence="9" id="KW-1185">Reference proteome</keyword>
<dbReference type="RefSeq" id="XP_062698555.1">
    <property type="nucleotide sequence ID" value="XM_062842571.1"/>
</dbReference>
<accession>A0ABM1ZDT6</accession>
<keyword evidence="4" id="KW-0255">Endonuclease</keyword>
<name>A0ABM1ZDT6_AEDAL</name>
<keyword evidence="2" id="KW-0548">Nucleotidyltransferase</keyword>
<dbReference type="InterPro" id="IPR021109">
    <property type="entry name" value="Peptidase_aspartic_dom_sf"/>
</dbReference>
<evidence type="ECO:0000256" key="5">
    <source>
        <dbReference type="ARBA" id="ARBA00022801"/>
    </source>
</evidence>
<evidence type="ECO:0000259" key="7">
    <source>
        <dbReference type="PROSITE" id="PS50175"/>
    </source>
</evidence>
<evidence type="ECO:0000256" key="1">
    <source>
        <dbReference type="ARBA" id="ARBA00022679"/>
    </source>
</evidence>
<evidence type="ECO:0000256" key="4">
    <source>
        <dbReference type="ARBA" id="ARBA00022759"/>
    </source>
</evidence>
<organism evidence="8 9">
    <name type="scientific">Aedes albopictus</name>
    <name type="common">Asian tiger mosquito</name>
    <name type="synonym">Stegomyia albopicta</name>
    <dbReference type="NCBI Taxonomy" id="7160"/>
    <lineage>
        <taxon>Eukaryota</taxon>
        <taxon>Metazoa</taxon>
        <taxon>Ecdysozoa</taxon>
        <taxon>Arthropoda</taxon>
        <taxon>Hexapoda</taxon>
        <taxon>Insecta</taxon>
        <taxon>Pterygota</taxon>
        <taxon>Neoptera</taxon>
        <taxon>Endopterygota</taxon>
        <taxon>Diptera</taxon>
        <taxon>Nematocera</taxon>
        <taxon>Culicoidea</taxon>
        <taxon>Culicidae</taxon>
        <taxon>Culicinae</taxon>
        <taxon>Aedini</taxon>
        <taxon>Aedes</taxon>
        <taxon>Stegomyia</taxon>
    </lineage>
</organism>
<dbReference type="Pfam" id="PF13975">
    <property type="entry name" value="gag-asp_proteas"/>
    <property type="match status" value="1"/>
</dbReference>
<feature type="domain" description="Peptidase A2" evidence="7">
    <location>
        <begin position="325"/>
        <end position="405"/>
    </location>
</feature>
<feature type="compositionally biased region" description="Basic and acidic residues" evidence="6">
    <location>
        <begin position="210"/>
        <end position="223"/>
    </location>
</feature>
<evidence type="ECO:0000313" key="8">
    <source>
        <dbReference type="EnsemblMetazoa" id="AALFPA23_017543.P25640"/>
    </source>
</evidence>
<evidence type="ECO:0000313" key="9">
    <source>
        <dbReference type="Proteomes" id="UP000069940"/>
    </source>
</evidence>
<dbReference type="GeneID" id="109410936"/>
<evidence type="ECO:0000256" key="3">
    <source>
        <dbReference type="ARBA" id="ARBA00022722"/>
    </source>
</evidence>
<reference evidence="9" key="1">
    <citation type="journal article" date="2015" name="Proc. Natl. Acad. Sci. U.S.A.">
        <title>Genome sequence of the Asian Tiger mosquito, Aedes albopictus, reveals insights into its biology, genetics, and evolution.</title>
        <authorList>
            <person name="Chen X.G."/>
            <person name="Jiang X."/>
            <person name="Gu J."/>
            <person name="Xu M."/>
            <person name="Wu Y."/>
            <person name="Deng Y."/>
            <person name="Zhang C."/>
            <person name="Bonizzoni M."/>
            <person name="Dermauw W."/>
            <person name="Vontas J."/>
            <person name="Armbruster P."/>
            <person name="Huang X."/>
            <person name="Yang Y."/>
            <person name="Zhang H."/>
            <person name="He W."/>
            <person name="Peng H."/>
            <person name="Liu Y."/>
            <person name="Wu K."/>
            <person name="Chen J."/>
            <person name="Lirakis M."/>
            <person name="Topalis P."/>
            <person name="Van Leeuwen T."/>
            <person name="Hall A.B."/>
            <person name="Jiang X."/>
            <person name="Thorpe C."/>
            <person name="Mueller R.L."/>
            <person name="Sun C."/>
            <person name="Waterhouse R.M."/>
            <person name="Yan G."/>
            <person name="Tu Z.J."/>
            <person name="Fang X."/>
            <person name="James A.A."/>
        </authorList>
    </citation>
    <scope>NUCLEOTIDE SEQUENCE [LARGE SCALE GENOMIC DNA]</scope>
    <source>
        <strain evidence="9">Foshan</strain>
    </source>
</reference>
<dbReference type="SUPFAM" id="SSF50630">
    <property type="entry name" value="Acid proteases"/>
    <property type="match status" value="1"/>
</dbReference>
<proteinExistence type="predicted"/>
<feature type="region of interest" description="Disordered" evidence="6">
    <location>
        <begin position="192"/>
        <end position="232"/>
    </location>
</feature>
<evidence type="ECO:0000256" key="6">
    <source>
        <dbReference type="SAM" id="MobiDB-lite"/>
    </source>
</evidence>
<keyword evidence="1" id="KW-0808">Transferase</keyword>
<dbReference type="PANTHER" id="PTHR37984">
    <property type="entry name" value="PROTEIN CBG26694"/>
    <property type="match status" value="1"/>
</dbReference>
<evidence type="ECO:0000256" key="2">
    <source>
        <dbReference type="ARBA" id="ARBA00022695"/>
    </source>
</evidence>
<dbReference type="PROSITE" id="PS50175">
    <property type="entry name" value="ASP_PROT_RETROV"/>
    <property type="match status" value="1"/>
</dbReference>
<protein>
    <recommendedName>
        <fullName evidence="7">Peptidase A2 domain-containing protein</fullName>
    </recommendedName>
</protein>
<dbReference type="EnsemblMetazoa" id="AALFPA23_017543.R25640">
    <property type="protein sequence ID" value="AALFPA23_017543.P25640"/>
    <property type="gene ID" value="AALFPA23_017543"/>
</dbReference>
<dbReference type="Gene3D" id="2.40.70.10">
    <property type="entry name" value="Acid Proteases"/>
    <property type="match status" value="1"/>
</dbReference>